<dbReference type="PANTHER" id="PTHR33799:SF1">
    <property type="entry name" value="PTS SYSTEM MANNOSE-SPECIFIC EIIAB COMPONENT-RELATED"/>
    <property type="match status" value="1"/>
</dbReference>
<dbReference type="Pfam" id="PF03610">
    <property type="entry name" value="EIIA-man"/>
    <property type="match status" value="1"/>
</dbReference>
<accession>A0A1K2I4Y9</accession>
<protein>
    <submittedName>
        <fullName evidence="3">PTS system, N-acetylgalactosamine-and galactosamine-specific IIA component</fullName>
        <ecNumber evidence="3">2.7.1.191</ecNumber>
    </submittedName>
</protein>
<gene>
    <name evidence="3" type="ORF">LREN565_0524</name>
</gene>
<keyword evidence="1 3" id="KW-0808">Transferase</keyword>
<name>A0A1K2I4Y9_9LACO</name>
<dbReference type="EC" id="2.7.1.191" evidence="3"/>
<dbReference type="GO" id="GO:0016020">
    <property type="term" value="C:membrane"/>
    <property type="evidence" value="ECO:0007669"/>
    <property type="project" value="InterPro"/>
</dbReference>
<sequence>MANFTTIVTGHGSFATGIKNTLNLLSVIPDNYKFVNFENGMTEAAYKKELDKVMDKDEQILFFTDIYGGTPFKVCADLAYHNDKIEVVTGCNIGSLMEATYNTYRSLSNYADDLIVISKNFTQRLSAEKAGR</sequence>
<evidence type="ECO:0000259" key="2">
    <source>
        <dbReference type="PROSITE" id="PS51096"/>
    </source>
</evidence>
<organism evidence="3">
    <name type="scientific">Loigolactobacillus rennini</name>
    <dbReference type="NCBI Taxonomy" id="238013"/>
    <lineage>
        <taxon>Bacteria</taxon>
        <taxon>Bacillati</taxon>
        <taxon>Bacillota</taxon>
        <taxon>Bacilli</taxon>
        <taxon>Lactobacillales</taxon>
        <taxon>Lactobacillaceae</taxon>
        <taxon>Loigolactobacillus</taxon>
    </lineage>
</organism>
<evidence type="ECO:0000256" key="1">
    <source>
        <dbReference type="ARBA" id="ARBA00022679"/>
    </source>
</evidence>
<dbReference type="GO" id="GO:0009401">
    <property type="term" value="P:phosphoenolpyruvate-dependent sugar phosphotransferase system"/>
    <property type="evidence" value="ECO:0007669"/>
    <property type="project" value="InterPro"/>
</dbReference>
<dbReference type="PROSITE" id="PS51096">
    <property type="entry name" value="PTS_EIIA_TYPE_4"/>
    <property type="match status" value="1"/>
</dbReference>
<feature type="domain" description="PTS EIIA type-4" evidence="2">
    <location>
        <begin position="3"/>
        <end position="132"/>
    </location>
</feature>
<evidence type="ECO:0000313" key="3">
    <source>
        <dbReference type="EMBL" id="SFZ87411.1"/>
    </source>
</evidence>
<dbReference type="Gene3D" id="3.40.50.510">
    <property type="entry name" value="Phosphotransferase system, mannose-type IIA component"/>
    <property type="match status" value="1"/>
</dbReference>
<dbReference type="AlphaFoldDB" id="A0A1K2I4Y9"/>
<dbReference type="PANTHER" id="PTHR33799">
    <property type="entry name" value="PTS PERMEASE-RELATED-RELATED"/>
    <property type="match status" value="1"/>
</dbReference>
<dbReference type="InterPro" id="IPR004701">
    <property type="entry name" value="PTS_EIIA_man-typ"/>
</dbReference>
<dbReference type="EMBL" id="LT634362">
    <property type="protein sequence ID" value="SFZ87411.1"/>
    <property type="molecule type" value="Genomic_DNA"/>
</dbReference>
<dbReference type="GO" id="GO:0016740">
    <property type="term" value="F:transferase activity"/>
    <property type="evidence" value="ECO:0007669"/>
    <property type="project" value="UniProtKB-KW"/>
</dbReference>
<dbReference type="InterPro" id="IPR036662">
    <property type="entry name" value="PTS_EIIA_man-typ_sf"/>
</dbReference>
<dbReference type="InterPro" id="IPR051471">
    <property type="entry name" value="Bacterial_PTS_sugar_comp"/>
</dbReference>
<dbReference type="SUPFAM" id="SSF53062">
    <property type="entry name" value="PTS system fructose IIA component-like"/>
    <property type="match status" value="1"/>
</dbReference>
<proteinExistence type="predicted"/>
<reference evidence="3" key="1">
    <citation type="submission" date="2016-11" db="EMBL/GenBank/DDBJ databases">
        <authorList>
            <person name="Jaros S."/>
            <person name="Januszkiewicz K."/>
            <person name="Wedrychowicz H."/>
        </authorList>
    </citation>
    <scope>NUCLEOTIDE SEQUENCE</scope>
    <source>
        <strain evidence="3">ACA-DC 565</strain>
    </source>
</reference>